<dbReference type="InterPro" id="IPR026834">
    <property type="entry name" value="LHH"/>
</dbReference>
<feature type="domain" description="LHH" evidence="1">
    <location>
        <begin position="107"/>
        <end position="186"/>
    </location>
</feature>
<name>A0A1W2C638_9FIRM</name>
<proteinExistence type="predicted"/>
<reference evidence="2 3" key="1">
    <citation type="submission" date="2017-04" db="EMBL/GenBank/DDBJ databases">
        <authorList>
            <person name="Afonso C.L."/>
            <person name="Miller P.J."/>
            <person name="Scott M.A."/>
            <person name="Spackman E."/>
            <person name="Goraichik I."/>
            <person name="Dimitrov K.M."/>
            <person name="Suarez D.L."/>
            <person name="Swayne D.E."/>
        </authorList>
    </citation>
    <scope>NUCLEOTIDE SEQUENCE [LARGE SCALE GENOMIC DNA]</scope>
    <source>
        <strain evidence="2 3">DSM 12816</strain>
    </source>
</reference>
<feature type="non-terminal residue" evidence="2">
    <location>
        <position position="1"/>
    </location>
</feature>
<gene>
    <name evidence="2" type="ORF">SAMN02745168_2590</name>
</gene>
<evidence type="ECO:0000313" key="2">
    <source>
        <dbReference type="EMBL" id="SMC80669.1"/>
    </source>
</evidence>
<dbReference type="AlphaFoldDB" id="A0A1W2C638"/>
<sequence length="193" mass="21557">EWLMKGIAKYGDTVTDLLHGAAKNADVAAEWGLLVSAVRKAEDSGGILKSADELIEGTGNSLSSKIYTPVEYKGTVKVNGDVKDVSRRVYQRNDIDINYFDETTGLTNLERMQAGKPPIGTDGNPIELHHVLQQEAGPMAELREITHQQYYSQLHGLVENGASFRNNPLLNKQYNNFRYNYWKWRASLITGGK</sequence>
<evidence type="ECO:0000259" key="1">
    <source>
        <dbReference type="Pfam" id="PF14411"/>
    </source>
</evidence>
<accession>A0A1W2C638</accession>
<keyword evidence="3" id="KW-1185">Reference proteome</keyword>
<dbReference type="Pfam" id="PF14411">
    <property type="entry name" value="LHH"/>
    <property type="match status" value="1"/>
</dbReference>
<dbReference type="EMBL" id="FWXW01000007">
    <property type="protein sequence ID" value="SMC80669.1"/>
    <property type="molecule type" value="Genomic_DNA"/>
</dbReference>
<dbReference type="Proteomes" id="UP000192790">
    <property type="component" value="Unassembled WGS sequence"/>
</dbReference>
<evidence type="ECO:0000313" key="3">
    <source>
        <dbReference type="Proteomes" id="UP000192790"/>
    </source>
</evidence>
<dbReference type="RefSeq" id="WP_200809719.1">
    <property type="nucleotide sequence ID" value="NZ_FWXW01000007.1"/>
</dbReference>
<protein>
    <submittedName>
        <fullName evidence="2">A nuclease of the HNH/ENDO VII superfamily with conserved LHH</fullName>
    </submittedName>
</protein>
<organism evidence="2 3">
    <name type="scientific">Papillibacter cinnamivorans DSM 12816</name>
    <dbReference type="NCBI Taxonomy" id="1122930"/>
    <lineage>
        <taxon>Bacteria</taxon>
        <taxon>Bacillati</taxon>
        <taxon>Bacillota</taxon>
        <taxon>Clostridia</taxon>
        <taxon>Eubacteriales</taxon>
        <taxon>Oscillospiraceae</taxon>
        <taxon>Papillibacter</taxon>
    </lineage>
</organism>